<organism evidence="2 3">
    <name type="scientific">Leucobacter ruminantium</name>
    <dbReference type="NCBI Taxonomy" id="1289170"/>
    <lineage>
        <taxon>Bacteria</taxon>
        <taxon>Bacillati</taxon>
        <taxon>Actinomycetota</taxon>
        <taxon>Actinomycetes</taxon>
        <taxon>Micrococcales</taxon>
        <taxon>Microbacteriaceae</taxon>
        <taxon>Leucobacter</taxon>
    </lineage>
</organism>
<comment type="caution">
    <text evidence="2">The sequence shown here is derived from an EMBL/GenBank/DDBJ whole genome shotgun (WGS) entry which is preliminary data.</text>
</comment>
<reference evidence="2" key="1">
    <citation type="submission" date="2021-03" db="EMBL/GenBank/DDBJ databases">
        <title>Leucobacter chromiisoli sp. nov., isolated from chromium-containing soil of chemical plant.</title>
        <authorList>
            <person name="Xu Z."/>
        </authorList>
    </citation>
    <scope>NUCLEOTIDE SEQUENCE</scope>
    <source>
        <strain evidence="2">A2</strain>
    </source>
</reference>
<proteinExistence type="predicted"/>
<dbReference type="InterPro" id="IPR001387">
    <property type="entry name" value="Cro/C1-type_HTH"/>
</dbReference>
<sequence>MLMMDASCHSTAHGVSEPISLQHEAASWRDHADRRGTAQWMEAVRMIQRRRVTYGWHLRERMTEHGITTARALLPLLAERGVHLSVAQVHRTITTPPVRLSLRLLAALCDIFDVKPDDLIATSAEAVVRPVARQEKLVPVPGEGMRRPIRARVHRP</sequence>
<feature type="domain" description="HTH cro/C1-type" evidence="1">
    <location>
        <begin position="57"/>
        <end position="123"/>
    </location>
</feature>
<accession>A0A939LUT8</accession>
<gene>
    <name evidence="2" type="ORF">J4H91_04080</name>
</gene>
<name>A0A939LUT8_9MICO</name>
<dbReference type="EMBL" id="JAGDYL010000005">
    <property type="protein sequence ID" value="MBO1804496.1"/>
    <property type="molecule type" value="Genomic_DNA"/>
</dbReference>
<dbReference type="Proteomes" id="UP000664398">
    <property type="component" value="Unassembled WGS sequence"/>
</dbReference>
<dbReference type="Pfam" id="PF13443">
    <property type="entry name" value="HTH_26"/>
    <property type="match status" value="1"/>
</dbReference>
<keyword evidence="3" id="KW-1185">Reference proteome</keyword>
<evidence type="ECO:0000313" key="2">
    <source>
        <dbReference type="EMBL" id="MBO1804496.1"/>
    </source>
</evidence>
<dbReference type="AlphaFoldDB" id="A0A939LUT8"/>
<evidence type="ECO:0000259" key="1">
    <source>
        <dbReference type="Pfam" id="PF13443"/>
    </source>
</evidence>
<protein>
    <submittedName>
        <fullName evidence="2">Helix-turn-helix transcriptional regulator</fullName>
    </submittedName>
</protein>
<evidence type="ECO:0000313" key="3">
    <source>
        <dbReference type="Proteomes" id="UP000664398"/>
    </source>
</evidence>